<dbReference type="PANTHER" id="PTHR19871:SF14">
    <property type="entry name" value="DUF4062 DOMAIN-CONTAINING PROTEIN"/>
    <property type="match status" value="1"/>
</dbReference>
<dbReference type="SUPFAM" id="SSF52540">
    <property type="entry name" value="P-loop containing nucleoside triphosphate hydrolases"/>
    <property type="match status" value="1"/>
</dbReference>
<dbReference type="AlphaFoldDB" id="A0AAE0YKT3"/>
<name>A0AAE0YKT3_9GAST</name>
<sequence>MAAARRRRTRRPRELADRARGPRLSPGTFPPQECLQVRGQLAAERSRSLNMLRVFPLSNLTTLGISPDSNPTHREYLTKLCEDAEKRLMTLCQKAFTQRARVTTRDPLFQETLQHLTFCQSKCEAFHGRAESLQLIEDYLRGPAQHPFTIHGPSGCGKTSLVAMAAKLCHKIYENKVITIIRLSQILTARATVPYFPHHFVW</sequence>
<evidence type="ECO:0000256" key="1">
    <source>
        <dbReference type="SAM" id="MobiDB-lite"/>
    </source>
</evidence>
<feature type="region of interest" description="Disordered" evidence="1">
    <location>
        <begin position="1"/>
        <end position="31"/>
    </location>
</feature>
<accession>A0AAE0YKT3</accession>
<reference evidence="2" key="1">
    <citation type="journal article" date="2023" name="G3 (Bethesda)">
        <title>A reference genome for the long-term kleptoplast-retaining sea slug Elysia crispata morphotype clarki.</title>
        <authorList>
            <person name="Eastman K.E."/>
            <person name="Pendleton A.L."/>
            <person name="Shaikh M.A."/>
            <person name="Suttiyut T."/>
            <person name="Ogas R."/>
            <person name="Tomko P."/>
            <person name="Gavelis G."/>
            <person name="Widhalm J.R."/>
            <person name="Wisecaver J.H."/>
        </authorList>
    </citation>
    <scope>NUCLEOTIDE SEQUENCE</scope>
    <source>
        <strain evidence="2">ECLA1</strain>
    </source>
</reference>
<evidence type="ECO:0008006" key="4">
    <source>
        <dbReference type="Google" id="ProtNLM"/>
    </source>
</evidence>
<organism evidence="2 3">
    <name type="scientific">Elysia crispata</name>
    <name type="common">lettuce slug</name>
    <dbReference type="NCBI Taxonomy" id="231223"/>
    <lineage>
        <taxon>Eukaryota</taxon>
        <taxon>Metazoa</taxon>
        <taxon>Spiralia</taxon>
        <taxon>Lophotrochozoa</taxon>
        <taxon>Mollusca</taxon>
        <taxon>Gastropoda</taxon>
        <taxon>Heterobranchia</taxon>
        <taxon>Euthyneura</taxon>
        <taxon>Panpulmonata</taxon>
        <taxon>Sacoglossa</taxon>
        <taxon>Placobranchoidea</taxon>
        <taxon>Plakobranchidae</taxon>
        <taxon>Elysia</taxon>
    </lineage>
</organism>
<dbReference type="Proteomes" id="UP001283361">
    <property type="component" value="Unassembled WGS sequence"/>
</dbReference>
<dbReference type="InterPro" id="IPR027417">
    <property type="entry name" value="P-loop_NTPase"/>
</dbReference>
<feature type="compositionally biased region" description="Basic residues" evidence="1">
    <location>
        <begin position="1"/>
        <end position="11"/>
    </location>
</feature>
<feature type="non-terminal residue" evidence="2">
    <location>
        <position position="1"/>
    </location>
</feature>
<evidence type="ECO:0000313" key="3">
    <source>
        <dbReference type="Proteomes" id="UP001283361"/>
    </source>
</evidence>
<proteinExistence type="predicted"/>
<gene>
    <name evidence="2" type="ORF">RRG08_020155</name>
</gene>
<protein>
    <recommendedName>
        <fullName evidence="4">AAA+ ATPase domain-containing protein</fullName>
    </recommendedName>
</protein>
<comment type="caution">
    <text evidence="2">The sequence shown here is derived from an EMBL/GenBank/DDBJ whole genome shotgun (WGS) entry which is preliminary data.</text>
</comment>
<dbReference type="EMBL" id="JAWDGP010005936">
    <property type="protein sequence ID" value="KAK3749594.1"/>
    <property type="molecule type" value="Genomic_DNA"/>
</dbReference>
<evidence type="ECO:0000313" key="2">
    <source>
        <dbReference type="EMBL" id="KAK3749594.1"/>
    </source>
</evidence>
<dbReference type="PANTHER" id="PTHR19871">
    <property type="entry name" value="BETA TRANSDUCIN-RELATED PROTEIN"/>
    <property type="match status" value="1"/>
</dbReference>
<dbReference type="Gene3D" id="3.40.50.300">
    <property type="entry name" value="P-loop containing nucleotide triphosphate hydrolases"/>
    <property type="match status" value="1"/>
</dbReference>
<keyword evidence="3" id="KW-1185">Reference proteome</keyword>
<dbReference type="InterPro" id="IPR052752">
    <property type="entry name" value="NACHT-WD_repeat"/>
</dbReference>